<keyword evidence="3" id="KW-1133">Transmembrane helix</keyword>
<protein>
    <submittedName>
        <fullName evidence="4">Uncharacterized protein</fullName>
    </submittedName>
</protein>
<reference evidence="4" key="1">
    <citation type="submission" date="2018-05" db="EMBL/GenBank/DDBJ databases">
        <authorList>
            <person name="Lanie J.A."/>
            <person name="Ng W.-L."/>
            <person name="Kazmierczak K.M."/>
            <person name="Andrzejewski T.M."/>
            <person name="Davidsen T.M."/>
            <person name="Wayne K.J."/>
            <person name="Tettelin H."/>
            <person name="Glass J.I."/>
            <person name="Rusch D."/>
            <person name="Podicherti R."/>
            <person name="Tsui H.-C.T."/>
            <person name="Winkler M.E."/>
        </authorList>
    </citation>
    <scope>NUCLEOTIDE SEQUENCE</scope>
</reference>
<dbReference type="Pfam" id="PF13181">
    <property type="entry name" value="TPR_8"/>
    <property type="match status" value="1"/>
</dbReference>
<accession>A0A382MD47</accession>
<dbReference type="SUPFAM" id="SSF48452">
    <property type="entry name" value="TPR-like"/>
    <property type="match status" value="1"/>
</dbReference>
<feature type="transmembrane region" description="Helical" evidence="3">
    <location>
        <begin position="268"/>
        <end position="285"/>
    </location>
</feature>
<dbReference type="Gene3D" id="1.25.40.10">
    <property type="entry name" value="Tetratricopeptide repeat domain"/>
    <property type="match status" value="1"/>
</dbReference>
<evidence type="ECO:0000313" key="4">
    <source>
        <dbReference type="EMBL" id="SVC45362.1"/>
    </source>
</evidence>
<dbReference type="PROSITE" id="PS50005">
    <property type="entry name" value="TPR"/>
    <property type="match status" value="1"/>
</dbReference>
<dbReference type="InterPro" id="IPR011990">
    <property type="entry name" value="TPR-like_helical_dom_sf"/>
</dbReference>
<feature type="non-terminal residue" evidence="4">
    <location>
        <position position="387"/>
    </location>
</feature>
<sequence length="387" mass="44341">ERKEAFSIASLTALLFSINPVNSETVNYISARAVGMSSFFYLAALLSFLLGSFRKQKPTPRFLLYLLSLVCFLASILSKETALTFPLALLLYDVCFMRKEYWISLKNRLLFFYLPLLLCSAFAALKVISMKNMIVDWWQRIDFEYGLKQIQIIGHGARLILLPIGLTFDYDFPNTFFTTNTLLITTFLFALGIILTIALYFPKRLTLVSFCFFWFLITLATTNSILPRADLLSERNLYLPSFGILFLLAITIHRLVLANHNQLVVKKIGAYCLIIFFILQIILLHERNLLYRSNILLWEDTLQKAPGKLRALHNLSHFYMAEKNYAKAFTTLHALTKSKASPHYISYAHSNLGSIYLQLGDYLKAENEFKSGIRAKSSLPTNHFNLG</sequence>
<feature type="transmembrane region" description="Helical" evidence="3">
    <location>
        <begin position="207"/>
        <end position="226"/>
    </location>
</feature>
<keyword evidence="1" id="KW-0677">Repeat</keyword>
<keyword evidence="2" id="KW-0802">TPR repeat</keyword>
<feature type="transmembrane region" description="Helical" evidence="3">
    <location>
        <begin position="238"/>
        <end position="256"/>
    </location>
</feature>
<feature type="transmembrane region" description="Helical" evidence="3">
    <location>
        <begin position="180"/>
        <end position="200"/>
    </location>
</feature>
<dbReference type="PANTHER" id="PTHR44227:SF3">
    <property type="entry name" value="PROTEIN O-MANNOSYL-TRANSFERASE TMTC4"/>
    <property type="match status" value="1"/>
</dbReference>
<feature type="transmembrane region" description="Helical" evidence="3">
    <location>
        <begin position="62"/>
        <end position="90"/>
    </location>
</feature>
<dbReference type="PANTHER" id="PTHR44227">
    <property type="match status" value="1"/>
</dbReference>
<feature type="transmembrane region" description="Helical" evidence="3">
    <location>
        <begin position="33"/>
        <end position="50"/>
    </location>
</feature>
<feature type="transmembrane region" description="Helical" evidence="3">
    <location>
        <begin position="110"/>
        <end position="129"/>
    </location>
</feature>
<evidence type="ECO:0000256" key="1">
    <source>
        <dbReference type="ARBA" id="ARBA00022737"/>
    </source>
</evidence>
<dbReference type="InterPro" id="IPR019734">
    <property type="entry name" value="TPR_rpt"/>
</dbReference>
<feature type="non-terminal residue" evidence="4">
    <location>
        <position position="1"/>
    </location>
</feature>
<organism evidence="4">
    <name type="scientific">marine metagenome</name>
    <dbReference type="NCBI Taxonomy" id="408172"/>
    <lineage>
        <taxon>unclassified sequences</taxon>
        <taxon>metagenomes</taxon>
        <taxon>ecological metagenomes</taxon>
    </lineage>
</organism>
<gene>
    <name evidence="4" type="ORF">METZ01_LOCUS298216</name>
</gene>
<evidence type="ECO:0000256" key="2">
    <source>
        <dbReference type="ARBA" id="ARBA00022803"/>
    </source>
</evidence>
<keyword evidence="3" id="KW-0472">Membrane</keyword>
<dbReference type="EMBL" id="UINC01092077">
    <property type="protein sequence ID" value="SVC45362.1"/>
    <property type="molecule type" value="Genomic_DNA"/>
</dbReference>
<dbReference type="InterPro" id="IPR052346">
    <property type="entry name" value="O-mannosyl-transferase_TMTC"/>
</dbReference>
<dbReference type="AlphaFoldDB" id="A0A382MD47"/>
<name>A0A382MD47_9ZZZZ</name>
<proteinExistence type="predicted"/>
<evidence type="ECO:0000256" key="3">
    <source>
        <dbReference type="SAM" id="Phobius"/>
    </source>
</evidence>
<keyword evidence="3" id="KW-0812">Transmembrane</keyword>